<feature type="region of interest" description="Disordered" evidence="1">
    <location>
        <begin position="22"/>
        <end position="58"/>
    </location>
</feature>
<sequence>MLKTASAAASAAGTPTVVAPVALAGSKDGGPALENERAVAPGDAATNGDGNPRLSSVPGPYDASYADLGLTGAGMRRLVGVRDTPVLRSGRCA</sequence>
<evidence type="ECO:0000313" key="3">
    <source>
        <dbReference type="Proteomes" id="UP000635996"/>
    </source>
</evidence>
<reference evidence="2 3" key="1">
    <citation type="submission" date="2020-03" db="EMBL/GenBank/DDBJ databases">
        <title>WGS of actinomycetes isolated from Thailand.</title>
        <authorList>
            <person name="Thawai C."/>
        </authorList>
    </citation>
    <scope>NUCLEOTIDE SEQUENCE [LARGE SCALE GENOMIC DNA]</scope>
    <source>
        <strain evidence="2 3">NBRC 13905</strain>
    </source>
</reference>
<evidence type="ECO:0000256" key="1">
    <source>
        <dbReference type="SAM" id="MobiDB-lite"/>
    </source>
</evidence>
<organism evidence="2 3">
    <name type="scientific">Streptomyces thermoviolaceus subsp. thermoviolaceus</name>
    <dbReference type="NCBI Taxonomy" id="66860"/>
    <lineage>
        <taxon>Bacteria</taxon>
        <taxon>Bacillati</taxon>
        <taxon>Actinomycetota</taxon>
        <taxon>Actinomycetes</taxon>
        <taxon>Kitasatosporales</taxon>
        <taxon>Streptomycetaceae</taxon>
        <taxon>Streptomyces</taxon>
    </lineage>
</organism>
<gene>
    <name evidence="2" type="ORF">HCJ95_21165</name>
</gene>
<name>A0ABX0Z0F1_STRTL</name>
<evidence type="ECO:0000313" key="2">
    <source>
        <dbReference type="EMBL" id="NJP16715.1"/>
    </source>
</evidence>
<dbReference type="RefSeq" id="WP_125498837.1">
    <property type="nucleotide sequence ID" value="NZ_BMVZ01000023.1"/>
</dbReference>
<dbReference type="EMBL" id="JAATEL010000025">
    <property type="protein sequence ID" value="NJP16715.1"/>
    <property type="molecule type" value="Genomic_DNA"/>
</dbReference>
<accession>A0ABX0Z0F1</accession>
<comment type="caution">
    <text evidence="2">The sequence shown here is derived from an EMBL/GenBank/DDBJ whole genome shotgun (WGS) entry which is preliminary data.</text>
</comment>
<keyword evidence="3" id="KW-1185">Reference proteome</keyword>
<dbReference type="Proteomes" id="UP000635996">
    <property type="component" value="Unassembled WGS sequence"/>
</dbReference>
<protein>
    <submittedName>
        <fullName evidence="2">Uncharacterized protein</fullName>
    </submittedName>
</protein>
<proteinExistence type="predicted"/>